<evidence type="ECO:0000256" key="4">
    <source>
        <dbReference type="ARBA" id="ARBA00016244"/>
    </source>
</evidence>
<evidence type="ECO:0000313" key="13">
    <source>
        <dbReference type="Proteomes" id="UP001160550"/>
    </source>
</evidence>
<comment type="subcellular location">
    <subcellularLocation>
        <location evidence="1">Bacterial flagellum</location>
    </subcellularLocation>
    <subcellularLocation>
        <location evidence="2">Secreted</location>
    </subcellularLocation>
</comment>
<dbReference type="Pfam" id="PF22638">
    <property type="entry name" value="FlgK_D1"/>
    <property type="match status" value="1"/>
</dbReference>
<keyword evidence="6" id="KW-0975">Bacterial flagellum</keyword>
<sequence length="627" mass="63936">MTGMLSSGTSALLAFQRALGTVSHNVANASTPGYSRQRVELAARPAQPEGGSWVGQGVQVAALQRLADGLVFARQVDSSGELGRLSQLSSLSGRVDALVSDPATGLTAHWSSFFNAADAVAAEPGSTVSRGQLLSSGEQLAARWRALDGQLAVLDQESGQRLQSTIADANQLAQEIAGLNREIHAGGRNASPDLLDARALRIERLAGLVGAEAIAQDDGSLNVFTVGGQPLVLGAQAMQLSSVPDPYRPDRQLLAVDGPGGKTRLSSAGVSGELGGVLEFRERVLDPARAELGRLAATFASAFNAAHRAGVDYDGAPGADFFSLAPPRADAHTGNTGSASIAARVTDPGALKAQDLVLRFDGAWSATRADTGEAVALAGSGTAADPFRVAGMAFEVGGTPAPGDSFMLRPAADAAASLRVALTSTSQIAAASPLQGAADPANLGTARVAQAQVTSAGAFAGFAGAAIEFIDGNQYTIDGNGPFAWTPGTAISDPAAGWSLTLEGAPAAGDRFSLAPTPPRSTDNGNARTLGNLDQTGVLDGGSQSFTAGLTQLTARVGTDARHANLGHEAQTAIHAQAAAERESISGVNLDEEAADLMRFQQSYQAAAQIIATADTMFQTLLSAVRR</sequence>
<evidence type="ECO:0000256" key="6">
    <source>
        <dbReference type="ARBA" id="ARBA00023143"/>
    </source>
</evidence>
<dbReference type="InterPro" id="IPR002371">
    <property type="entry name" value="FlgK"/>
</dbReference>
<reference evidence="12" key="2">
    <citation type="submission" date="2023-04" db="EMBL/GenBank/DDBJ databases">
        <authorList>
            <person name="Sun J.-Q."/>
        </authorList>
    </citation>
    <scope>NUCLEOTIDE SEQUENCE</scope>
    <source>
        <strain evidence="12">CC-YY355</strain>
    </source>
</reference>
<keyword evidence="5" id="KW-0964">Secreted</keyword>
<comment type="caution">
    <text evidence="12">The sequence shown here is derived from an EMBL/GenBank/DDBJ whole genome shotgun (WGS) entry which is preliminary data.</text>
</comment>
<dbReference type="Pfam" id="PF21158">
    <property type="entry name" value="flgK_1st_1"/>
    <property type="match status" value="1"/>
</dbReference>
<accession>A0ABT6MNS5</accession>
<evidence type="ECO:0000259" key="11">
    <source>
        <dbReference type="Pfam" id="PF22638"/>
    </source>
</evidence>
<keyword evidence="13" id="KW-1185">Reference proteome</keyword>
<evidence type="ECO:0000313" key="12">
    <source>
        <dbReference type="EMBL" id="MDH7452088.1"/>
    </source>
</evidence>
<evidence type="ECO:0000256" key="3">
    <source>
        <dbReference type="ARBA" id="ARBA00009677"/>
    </source>
</evidence>
<evidence type="ECO:0000256" key="2">
    <source>
        <dbReference type="ARBA" id="ARBA00004613"/>
    </source>
</evidence>
<dbReference type="SUPFAM" id="SSF64518">
    <property type="entry name" value="Phase 1 flagellin"/>
    <property type="match status" value="2"/>
</dbReference>
<feature type="domain" description="Flagellar basal body rod protein N-terminal" evidence="8">
    <location>
        <begin position="7"/>
        <end position="34"/>
    </location>
</feature>
<name>A0ABT6MNS5_9GAMM</name>
<dbReference type="Proteomes" id="UP001160550">
    <property type="component" value="Unassembled WGS sequence"/>
</dbReference>
<dbReference type="EMBL" id="JARYGX010000009">
    <property type="protein sequence ID" value="MDH7452088.1"/>
    <property type="molecule type" value="Genomic_DNA"/>
</dbReference>
<evidence type="ECO:0000259" key="10">
    <source>
        <dbReference type="Pfam" id="PF21158"/>
    </source>
</evidence>
<evidence type="ECO:0000259" key="8">
    <source>
        <dbReference type="Pfam" id="PF00460"/>
    </source>
</evidence>
<feature type="domain" description="Flagellar hook-associated protein 1 D2-like" evidence="10">
    <location>
        <begin position="333"/>
        <end position="410"/>
    </location>
</feature>
<organism evidence="12 13">
    <name type="scientific">Luteimonas composti</name>
    <dbReference type="NCBI Taxonomy" id="398257"/>
    <lineage>
        <taxon>Bacteria</taxon>
        <taxon>Pseudomonadati</taxon>
        <taxon>Pseudomonadota</taxon>
        <taxon>Gammaproteobacteria</taxon>
        <taxon>Lysobacterales</taxon>
        <taxon>Lysobacteraceae</taxon>
        <taxon>Luteimonas</taxon>
    </lineage>
</organism>
<protein>
    <recommendedName>
        <fullName evidence="4">Flagellar hook-associated protein 1</fullName>
    </recommendedName>
</protein>
<comment type="similarity">
    <text evidence="3">Belongs to the flagella basal body rod proteins family.</text>
</comment>
<proteinExistence type="inferred from homology"/>
<feature type="region of interest" description="Disordered" evidence="7">
    <location>
        <begin position="509"/>
        <end position="528"/>
    </location>
</feature>
<evidence type="ECO:0000256" key="5">
    <source>
        <dbReference type="ARBA" id="ARBA00022525"/>
    </source>
</evidence>
<feature type="domain" description="Flagellar basal-body/hook protein C-terminal" evidence="9">
    <location>
        <begin position="585"/>
        <end position="623"/>
    </location>
</feature>
<dbReference type="Pfam" id="PF00460">
    <property type="entry name" value="Flg_bb_rod"/>
    <property type="match status" value="1"/>
</dbReference>
<dbReference type="InterPro" id="IPR001444">
    <property type="entry name" value="Flag_bb_rod_N"/>
</dbReference>
<evidence type="ECO:0000256" key="7">
    <source>
        <dbReference type="SAM" id="MobiDB-lite"/>
    </source>
</evidence>
<dbReference type="InterPro" id="IPR053927">
    <property type="entry name" value="FlgK_helical"/>
</dbReference>
<dbReference type="PANTHER" id="PTHR30033:SF1">
    <property type="entry name" value="FLAGELLAR HOOK-ASSOCIATED PROTEIN 1"/>
    <property type="match status" value="1"/>
</dbReference>
<keyword evidence="12" id="KW-0966">Cell projection</keyword>
<keyword evidence="12" id="KW-0282">Flagellum</keyword>
<dbReference type="PANTHER" id="PTHR30033">
    <property type="entry name" value="FLAGELLAR HOOK-ASSOCIATED PROTEIN 1"/>
    <property type="match status" value="1"/>
</dbReference>
<dbReference type="NCBIfam" id="TIGR02492">
    <property type="entry name" value="flgK_ends"/>
    <property type="match status" value="1"/>
</dbReference>
<evidence type="ECO:0000259" key="9">
    <source>
        <dbReference type="Pfam" id="PF06429"/>
    </source>
</evidence>
<dbReference type="InterPro" id="IPR049119">
    <property type="entry name" value="FlgK_D2-like"/>
</dbReference>
<feature type="domain" description="Flagellar hook-associated protein FlgK helical" evidence="11">
    <location>
        <begin position="94"/>
        <end position="322"/>
    </location>
</feature>
<gene>
    <name evidence="12" type="primary">flgK</name>
    <name evidence="12" type="ORF">QF205_03205</name>
</gene>
<dbReference type="InterPro" id="IPR010930">
    <property type="entry name" value="Flg_bb/hook_C_dom"/>
</dbReference>
<dbReference type="Pfam" id="PF06429">
    <property type="entry name" value="Flg_bbr_C"/>
    <property type="match status" value="1"/>
</dbReference>
<dbReference type="RefSeq" id="WP_280941294.1">
    <property type="nucleotide sequence ID" value="NZ_JARYGX010000009.1"/>
</dbReference>
<evidence type="ECO:0000256" key="1">
    <source>
        <dbReference type="ARBA" id="ARBA00004365"/>
    </source>
</evidence>
<dbReference type="PRINTS" id="PR01005">
    <property type="entry name" value="FLGHOOKAP1"/>
</dbReference>
<reference evidence="12" key="1">
    <citation type="journal article" date="2007" name="Int. J. Syst. Evol. Microbiol.">
        <title>Luteimonas composti sp. nov., a moderately thermophilic bacterium isolated from food waste.</title>
        <authorList>
            <person name="Young C.C."/>
            <person name="Kampfer P."/>
            <person name="Chen W.M."/>
            <person name="Yen W.S."/>
            <person name="Arun A.B."/>
            <person name="Lai W.A."/>
            <person name="Shen F.T."/>
            <person name="Rekha P.D."/>
            <person name="Lin K.Y."/>
            <person name="Chou J.H."/>
        </authorList>
    </citation>
    <scope>NUCLEOTIDE SEQUENCE</scope>
    <source>
        <strain evidence="12">CC-YY355</strain>
    </source>
</reference>
<keyword evidence="12" id="KW-0969">Cilium</keyword>